<name>A0A7R8V3H1_HERIL</name>
<keyword evidence="3" id="KW-1185">Reference proteome</keyword>
<dbReference type="OrthoDB" id="8042008at2759"/>
<feature type="coiled-coil region" evidence="1">
    <location>
        <begin position="56"/>
        <end position="90"/>
    </location>
</feature>
<dbReference type="Proteomes" id="UP000594454">
    <property type="component" value="Chromosome 5"/>
</dbReference>
<evidence type="ECO:0000313" key="2">
    <source>
        <dbReference type="EMBL" id="CAD7090970.1"/>
    </source>
</evidence>
<dbReference type="AlphaFoldDB" id="A0A7R8V3H1"/>
<reference evidence="2 3" key="1">
    <citation type="submission" date="2020-11" db="EMBL/GenBank/DDBJ databases">
        <authorList>
            <person name="Wallbank WR R."/>
            <person name="Pardo Diaz C."/>
            <person name="Kozak K."/>
            <person name="Martin S."/>
            <person name="Jiggins C."/>
            <person name="Moest M."/>
            <person name="Warren A I."/>
            <person name="Generalovic N T."/>
            <person name="Byers J.R.P. K."/>
            <person name="Montejo-Kovacevich G."/>
            <person name="Yen C E."/>
        </authorList>
    </citation>
    <scope>NUCLEOTIDE SEQUENCE [LARGE SCALE GENOMIC DNA]</scope>
</reference>
<protein>
    <submittedName>
        <fullName evidence="2">Uncharacterized protein</fullName>
    </submittedName>
</protein>
<evidence type="ECO:0000313" key="3">
    <source>
        <dbReference type="Proteomes" id="UP000594454"/>
    </source>
</evidence>
<dbReference type="InParanoid" id="A0A7R8V3H1"/>
<gene>
    <name evidence="2" type="ORF">HERILL_LOCUS13423</name>
</gene>
<evidence type="ECO:0000256" key="1">
    <source>
        <dbReference type="SAM" id="Coils"/>
    </source>
</evidence>
<organism evidence="2 3">
    <name type="scientific">Hermetia illucens</name>
    <name type="common">Black soldier fly</name>
    <dbReference type="NCBI Taxonomy" id="343691"/>
    <lineage>
        <taxon>Eukaryota</taxon>
        <taxon>Metazoa</taxon>
        <taxon>Ecdysozoa</taxon>
        <taxon>Arthropoda</taxon>
        <taxon>Hexapoda</taxon>
        <taxon>Insecta</taxon>
        <taxon>Pterygota</taxon>
        <taxon>Neoptera</taxon>
        <taxon>Endopterygota</taxon>
        <taxon>Diptera</taxon>
        <taxon>Brachycera</taxon>
        <taxon>Stratiomyomorpha</taxon>
        <taxon>Stratiomyidae</taxon>
        <taxon>Hermetiinae</taxon>
        <taxon>Hermetia</taxon>
    </lineage>
</organism>
<accession>A0A7R8V3H1</accession>
<sequence length="121" mass="14360">MLEKLKEDVNKVNLEVKKLQQSFHYVLNDYDYHHENNEKTIIAQKKCILNDVEGWCTDLKENTETLTKLLETAKERTRFYEEQIKSIAKKHDIDISGFLAKDESEDVNKENEQEKENRNAD</sequence>
<dbReference type="EMBL" id="LR899013">
    <property type="protein sequence ID" value="CAD7090970.1"/>
    <property type="molecule type" value="Genomic_DNA"/>
</dbReference>
<keyword evidence="1" id="KW-0175">Coiled coil</keyword>
<proteinExistence type="predicted"/>